<accession>A0A7S9KND5</accession>
<dbReference type="InterPro" id="IPR050186">
    <property type="entry name" value="TPT_transporter"/>
</dbReference>
<keyword evidence="7 12" id="KW-0812">Transmembrane</keyword>
<sequence length="392" mass="42899">MDDKKNENYVVQMPDDGRGRDEKDAFMARRPSQRPRGPNDIGQSLSKLDNNPPLSVLAYCLSSISMTVVNKYVVSGAFWNLNFFYLAVQAIVCIAAISACKSLGLIRNLAPFDSDKARKWFPISLLLVGMIYTSTKALQFLSVPVYTIFKNLTIIVIAYGEVMWFGGSVTPIALLSFGLMVLSSIVAAWADIQSAIAGDFGHGDSSTAMSTLNAGYAWMGLNVLCTASYVLGMRKIIKKMNFKDWDTMYYNNLLTIPVLFVCSLLVEDWSSINFAKNFPEESRNRIIIGMIYSGLAAIFISYCSAWCIRVTSSTTYSMVGALNKLPIAISGLVFFSAPVTFGSVSAIFIGFVSGIIYAWARIRQSSVSEDSLPTNKAAMSASSQSNRDAANS</sequence>
<keyword evidence="11 12" id="KW-0968">Cytoplasmic vesicle</keyword>
<keyword evidence="8 12" id="KW-1133">Transmembrane helix</keyword>
<evidence type="ECO:0000256" key="2">
    <source>
        <dbReference type="ARBA" id="ARBA00004439"/>
    </source>
</evidence>
<name>A0A7S9KND5_EPIFF</name>
<dbReference type="GO" id="GO:0030659">
    <property type="term" value="C:cytoplasmic vesicle membrane"/>
    <property type="evidence" value="ECO:0007669"/>
    <property type="project" value="UniProtKB-SubCell"/>
</dbReference>
<feature type="transmembrane region" description="Helical" evidence="12">
    <location>
        <begin position="120"/>
        <end position="142"/>
    </location>
</feature>
<protein>
    <recommendedName>
        <fullName evidence="12">GDP-mannose transporter</fullName>
        <shortName evidence="12">GMT</shortName>
    </recommendedName>
</protein>
<evidence type="ECO:0000256" key="11">
    <source>
        <dbReference type="ARBA" id="ARBA00023329"/>
    </source>
</evidence>
<organism evidence="14 15">
    <name type="scientific">Epichloe festucae (strain Fl1)</name>
    <dbReference type="NCBI Taxonomy" id="877507"/>
    <lineage>
        <taxon>Eukaryota</taxon>
        <taxon>Fungi</taxon>
        <taxon>Dikarya</taxon>
        <taxon>Ascomycota</taxon>
        <taxon>Pezizomycotina</taxon>
        <taxon>Sordariomycetes</taxon>
        <taxon>Hypocreomycetidae</taxon>
        <taxon>Hypocreales</taxon>
        <taxon>Clavicipitaceae</taxon>
        <taxon>Epichloe</taxon>
    </lineage>
</organism>
<dbReference type="EMBL" id="CP031386">
    <property type="protein sequence ID" value="QPG95775.1"/>
    <property type="molecule type" value="Genomic_DNA"/>
</dbReference>
<dbReference type="SUPFAM" id="SSF103481">
    <property type="entry name" value="Multidrug resistance efflux transporter EmrE"/>
    <property type="match status" value="1"/>
</dbReference>
<feature type="compositionally biased region" description="Basic and acidic residues" evidence="13">
    <location>
        <begin position="15"/>
        <end position="27"/>
    </location>
</feature>
<evidence type="ECO:0000256" key="9">
    <source>
        <dbReference type="ARBA" id="ARBA00023034"/>
    </source>
</evidence>
<dbReference type="Proteomes" id="UP000594364">
    <property type="component" value="Chromosome 2"/>
</dbReference>
<evidence type="ECO:0000256" key="3">
    <source>
        <dbReference type="ARBA" id="ARBA00010425"/>
    </source>
</evidence>
<evidence type="ECO:0000313" key="15">
    <source>
        <dbReference type="Proteomes" id="UP000594364"/>
    </source>
</evidence>
<feature type="compositionally biased region" description="Polar residues" evidence="13">
    <location>
        <begin position="380"/>
        <end position="392"/>
    </location>
</feature>
<feature type="region of interest" description="Disordered" evidence="13">
    <location>
        <begin position="1"/>
        <end position="47"/>
    </location>
</feature>
<feature type="transmembrane region" description="Helical" evidence="12">
    <location>
        <begin position="249"/>
        <end position="266"/>
    </location>
</feature>
<dbReference type="InterPro" id="IPR037185">
    <property type="entry name" value="EmrE-like"/>
</dbReference>
<keyword evidence="12" id="KW-0256">Endoplasmic reticulum</keyword>
<dbReference type="AlphaFoldDB" id="A0A7S9KND5"/>
<feature type="region of interest" description="Disordered" evidence="13">
    <location>
        <begin position="372"/>
        <end position="392"/>
    </location>
</feature>
<feature type="transmembrane region" description="Helical" evidence="12">
    <location>
        <begin position="79"/>
        <end position="99"/>
    </location>
</feature>
<evidence type="ECO:0000256" key="6">
    <source>
        <dbReference type="ARBA" id="ARBA00022597"/>
    </source>
</evidence>
<keyword evidence="5 12" id="KW-0813">Transport</keyword>
<comment type="subunit">
    <text evidence="4 12">Homooligomer.</text>
</comment>
<feature type="transmembrane region" description="Helical" evidence="12">
    <location>
        <begin position="286"/>
        <end position="308"/>
    </location>
</feature>
<comment type="subcellular location">
    <subcellularLocation>
        <location evidence="2 12">Cytoplasmic vesicle membrane</location>
        <topology evidence="2 12">Multi-pass membrane protein</topology>
    </subcellularLocation>
    <subcellularLocation>
        <location evidence="12">Golgi apparatus membrane</location>
        <topology evidence="12">Multi-pass membrane protein</topology>
    </subcellularLocation>
    <subcellularLocation>
        <location evidence="12">Endoplasmic reticulum membrane</location>
        <topology evidence="12">Multi-pass membrane protein</topology>
    </subcellularLocation>
</comment>
<feature type="transmembrane region" description="Helical" evidence="12">
    <location>
        <begin position="315"/>
        <end position="335"/>
    </location>
</feature>
<evidence type="ECO:0000256" key="1">
    <source>
        <dbReference type="ARBA" id="ARBA00003420"/>
    </source>
</evidence>
<dbReference type="Pfam" id="PF08449">
    <property type="entry name" value="UAA"/>
    <property type="match status" value="1"/>
</dbReference>
<feature type="transmembrane region" description="Helical" evidence="12">
    <location>
        <begin position="341"/>
        <end position="360"/>
    </location>
</feature>
<evidence type="ECO:0000256" key="10">
    <source>
        <dbReference type="ARBA" id="ARBA00023136"/>
    </source>
</evidence>
<comment type="function">
    <text evidence="1 12">Involved in the import of GDP-mannose from the cytoplasm into the Golgi lumen.</text>
</comment>
<dbReference type="GO" id="GO:0005789">
    <property type="term" value="C:endoplasmic reticulum membrane"/>
    <property type="evidence" value="ECO:0007669"/>
    <property type="project" value="UniProtKB-SubCell"/>
</dbReference>
<proteinExistence type="inferred from homology"/>
<keyword evidence="10 12" id="KW-0472">Membrane</keyword>
<evidence type="ECO:0000256" key="8">
    <source>
        <dbReference type="ARBA" id="ARBA00022989"/>
    </source>
</evidence>
<dbReference type="GO" id="GO:0055085">
    <property type="term" value="P:transmembrane transport"/>
    <property type="evidence" value="ECO:0007669"/>
    <property type="project" value="InterPro"/>
</dbReference>
<gene>
    <name evidence="14" type="primary">VRG4_1</name>
    <name evidence="14" type="ORF">C2857_002018</name>
</gene>
<evidence type="ECO:0000256" key="4">
    <source>
        <dbReference type="ARBA" id="ARBA00011182"/>
    </source>
</evidence>
<dbReference type="GO" id="GO:0000139">
    <property type="term" value="C:Golgi membrane"/>
    <property type="evidence" value="ECO:0007669"/>
    <property type="project" value="UniProtKB-SubCell"/>
</dbReference>
<keyword evidence="15" id="KW-1185">Reference proteome</keyword>
<evidence type="ECO:0000256" key="5">
    <source>
        <dbReference type="ARBA" id="ARBA00022448"/>
    </source>
</evidence>
<keyword evidence="6 12" id="KW-0762">Sugar transport</keyword>
<dbReference type="InterPro" id="IPR013657">
    <property type="entry name" value="SCL35B1-4/HUT1"/>
</dbReference>
<evidence type="ECO:0000256" key="12">
    <source>
        <dbReference type="RuleBase" id="RU367097"/>
    </source>
</evidence>
<evidence type="ECO:0000256" key="7">
    <source>
        <dbReference type="ARBA" id="ARBA00022692"/>
    </source>
</evidence>
<dbReference type="NCBIfam" id="TIGR00803">
    <property type="entry name" value="nst"/>
    <property type="match status" value="1"/>
</dbReference>
<evidence type="ECO:0000313" key="14">
    <source>
        <dbReference type="EMBL" id="QPG95775.1"/>
    </source>
</evidence>
<feature type="transmembrane region" description="Helical" evidence="12">
    <location>
        <begin position="216"/>
        <end position="237"/>
    </location>
</feature>
<dbReference type="PANTHER" id="PTHR11132">
    <property type="entry name" value="SOLUTE CARRIER FAMILY 35"/>
    <property type="match status" value="1"/>
</dbReference>
<dbReference type="OrthoDB" id="417037at2759"/>
<comment type="similarity">
    <text evidence="3 12">Belongs to the TPT transporter family. SLC35D subfamily.</text>
</comment>
<keyword evidence="9 12" id="KW-0333">Golgi apparatus</keyword>
<evidence type="ECO:0000256" key="13">
    <source>
        <dbReference type="SAM" id="MobiDB-lite"/>
    </source>
</evidence>
<reference evidence="14 15" key="1">
    <citation type="journal article" date="2018" name="PLoS Genet.">
        <title>Repeat elements organise 3D genome structure and mediate transcription in the filamentous fungus Epichloe festucae.</title>
        <authorList>
            <person name="Winter D.J."/>
            <person name="Ganley A.R.D."/>
            <person name="Young C.A."/>
            <person name="Liachko I."/>
            <person name="Schardl C.L."/>
            <person name="Dupont P.Y."/>
            <person name="Berry D."/>
            <person name="Ram A."/>
            <person name="Scott B."/>
            <person name="Cox M.P."/>
        </authorList>
    </citation>
    <scope>NUCLEOTIDE SEQUENCE [LARGE SCALE GENOMIC DNA]</scope>
    <source>
        <strain evidence="14 15">Fl1</strain>
    </source>
</reference>